<comment type="caution">
    <text evidence="9">The sequence shown here is derived from an EMBL/GenBank/DDBJ whole genome shotgun (WGS) entry which is preliminary data.</text>
</comment>
<dbReference type="PANTHER" id="PTHR37984:SF5">
    <property type="entry name" value="PROTEIN NYNRIN-LIKE"/>
    <property type="match status" value="1"/>
</dbReference>
<dbReference type="Gene3D" id="3.10.10.10">
    <property type="entry name" value="HIV Type 1 Reverse Transcriptase, subunit A, domain 1"/>
    <property type="match status" value="1"/>
</dbReference>
<dbReference type="PANTHER" id="PTHR37984">
    <property type="entry name" value="PROTEIN CBG26694"/>
    <property type="match status" value="1"/>
</dbReference>
<dbReference type="Gene3D" id="1.10.340.70">
    <property type="match status" value="1"/>
</dbReference>
<evidence type="ECO:0000256" key="3">
    <source>
        <dbReference type="ARBA" id="ARBA00022695"/>
    </source>
</evidence>
<evidence type="ECO:0000313" key="9">
    <source>
        <dbReference type="EMBL" id="GBP64735.1"/>
    </source>
</evidence>
<reference evidence="9 10" key="1">
    <citation type="journal article" date="2019" name="Commun. Biol.">
        <title>The bagworm genome reveals a unique fibroin gene that provides high tensile strength.</title>
        <authorList>
            <person name="Kono N."/>
            <person name="Nakamura H."/>
            <person name="Ohtoshi R."/>
            <person name="Tomita M."/>
            <person name="Numata K."/>
            <person name="Arakawa K."/>
        </authorList>
    </citation>
    <scope>NUCLEOTIDE SEQUENCE [LARGE SCALE GENOMIC DNA]</scope>
</reference>
<dbReference type="InterPro" id="IPR041373">
    <property type="entry name" value="RT_RNaseH"/>
</dbReference>
<dbReference type="InterPro" id="IPR043502">
    <property type="entry name" value="DNA/RNA_pol_sf"/>
</dbReference>
<keyword evidence="3" id="KW-0548">Nucleotidyltransferase</keyword>
<dbReference type="GO" id="GO:0003964">
    <property type="term" value="F:RNA-directed DNA polymerase activity"/>
    <property type="evidence" value="ECO:0007669"/>
    <property type="project" value="UniProtKB-KW"/>
</dbReference>
<dbReference type="GO" id="GO:0015074">
    <property type="term" value="P:DNA integration"/>
    <property type="evidence" value="ECO:0007669"/>
    <property type="project" value="InterPro"/>
</dbReference>
<dbReference type="Pfam" id="PF00665">
    <property type="entry name" value="rve"/>
    <property type="match status" value="1"/>
</dbReference>
<sequence length="1076" mass="125363">MGSGFNVPSTRLFRGAEYAQREVYLKILLSLFFVTCDGANILYIVPFTSTSHYIMLRRIGLELARRGHNVTVITSHREDVHPPTYHQIMSDDIKIWELMGTPDGHIFAIPVEYQPASLHQAVTSTSSYIKVKKTLNKRHQTRKIWIALTDEISKTYLDEAQNLQFNDYYLEEIMENTNDCKSLPISSNQNLEKLLEKLLEEKQSKSETQNLGKISKDFMIDKFTGRNANANQWIKGFNKECERFHIDEDKKKIEILKNFLEYASMDWYYCMLIKFTVESEWNKWEKNFCDTFANKEVRKSIDTGTLIDLIALGLPNYLTNKIDRETLQETEDLYELGRLEHLVGKNKNFKLIQNEDLAIIQCNPKEEKKLLNEEDMQTRDLNSNTSNLTDVKTPNVLDDRRNKDVSSYSDVSKQDINRCEVNFNEHINLDEFEIVVDHLDLHQQAEIDTLLRKYKSVFAKDKYDVGTVRDYEAHIDLMVDKYCAKRPYRCTVNDRKEIEDQVSQLLKMKLIEESYSPFAAPVTLAYKKEDDKKTRLCIDFRELNKIVVPQSQPFPLIEDLMIKTVDCKYFSTFDINSAFWSIPLKVQDRIFDPAQPIKIYTDASIKGVGAILKQEDKTGVSKPVAYFSKKLTESQKKKKAIYLECLAIKESLKYWQHWLMGKEFVVYSDHKPLENLNMKARTDEELGDLMLYLSQYNFKIKYNPGQSNQEADCLSRNPVLEPDENTDDFLRVVNLINLKDIKDDQRTNIDLQNSKSKFTLENEIYYKKNNKKRNKIILSESFSKTLIKEVHNTYCHIGRTQMINELMPFYTAKNFITNIKQVCDKCDICIKNKSRRKSKFGLMSHLGPAIRPFEIVSIDTIGGFGGSRSTKKYLHLLVDHFTRYAYILTSKNQSSRDFIKLMNNVTQNYNIDLVLTDQYPGINSKEFKDFLKNKNITIVFTAVGAPFSNGLNERLNQTLVNRIRCKINEGDKKTAWTTVAQKCVAKYNETEHTVTKFTPKYLLEGETVDILPLELKSRCTKEDLKRDRQLAFENSIRSHNYNKKYMIYIGKNTNLKSEIESMSKTAIGSIERNWTN</sequence>
<dbReference type="SUPFAM" id="SSF53098">
    <property type="entry name" value="Ribonuclease H-like"/>
    <property type="match status" value="1"/>
</dbReference>
<dbReference type="Pfam" id="PF17917">
    <property type="entry name" value="RT_RNaseH"/>
    <property type="match status" value="1"/>
</dbReference>
<dbReference type="GO" id="GO:0003676">
    <property type="term" value="F:nucleic acid binding"/>
    <property type="evidence" value="ECO:0007669"/>
    <property type="project" value="InterPro"/>
</dbReference>
<evidence type="ECO:0000313" key="10">
    <source>
        <dbReference type="Proteomes" id="UP000299102"/>
    </source>
</evidence>
<evidence type="ECO:0000256" key="2">
    <source>
        <dbReference type="ARBA" id="ARBA00022679"/>
    </source>
</evidence>
<keyword evidence="2" id="KW-0808">Transferase</keyword>
<name>A0A4C1XRA9_EUMVA</name>
<dbReference type="EMBL" id="BGZK01000907">
    <property type="protein sequence ID" value="GBP64735.1"/>
    <property type="molecule type" value="Genomic_DNA"/>
</dbReference>
<dbReference type="InterPro" id="IPR012337">
    <property type="entry name" value="RNaseH-like_sf"/>
</dbReference>
<keyword evidence="5" id="KW-0255">Endonuclease</keyword>
<keyword evidence="7" id="KW-0695">RNA-directed DNA polymerase</keyword>
<evidence type="ECO:0000256" key="4">
    <source>
        <dbReference type="ARBA" id="ARBA00022722"/>
    </source>
</evidence>
<feature type="domain" description="Integrase catalytic" evidence="8">
    <location>
        <begin position="848"/>
        <end position="1007"/>
    </location>
</feature>
<dbReference type="GO" id="GO:0042575">
    <property type="term" value="C:DNA polymerase complex"/>
    <property type="evidence" value="ECO:0007669"/>
    <property type="project" value="UniProtKB-ARBA"/>
</dbReference>
<dbReference type="InterPro" id="IPR036397">
    <property type="entry name" value="RNaseH_sf"/>
</dbReference>
<proteinExistence type="predicted"/>
<dbReference type="InterPro" id="IPR041588">
    <property type="entry name" value="Integrase_H2C2"/>
</dbReference>
<dbReference type="Pfam" id="PF17921">
    <property type="entry name" value="Integrase_H2C2"/>
    <property type="match status" value="1"/>
</dbReference>
<protein>
    <recommendedName>
        <fullName evidence="1">RNA-directed DNA polymerase</fullName>
        <ecNumber evidence="1">2.7.7.49</ecNumber>
    </recommendedName>
</protein>
<accession>A0A4C1XRA9</accession>
<evidence type="ECO:0000256" key="1">
    <source>
        <dbReference type="ARBA" id="ARBA00012493"/>
    </source>
</evidence>
<dbReference type="Gene3D" id="3.10.20.370">
    <property type="match status" value="1"/>
</dbReference>
<dbReference type="AlphaFoldDB" id="A0A4C1XRA9"/>
<dbReference type="GO" id="GO:0004519">
    <property type="term" value="F:endonuclease activity"/>
    <property type="evidence" value="ECO:0007669"/>
    <property type="project" value="UniProtKB-KW"/>
</dbReference>
<evidence type="ECO:0000259" key="8">
    <source>
        <dbReference type="PROSITE" id="PS50994"/>
    </source>
</evidence>
<evidence type="ECO:0000256" key="5">
    <source>
        <dbReference type="ARBA" id="ARBA00022759"/>
    </source>
</evidence>
<dbReference type="Gene3D" id="3.30.420.10">
    <property type="entry name" value="Ribonuclease H-like superfamily/Ribonuclease H"/>
    <property type="match status" value="1"/>
</dbReference>
<dbReference type="STRING" id="151549.A0A4C1XRA9"/>
<dbReference type="InterPro" id="IPR001584">
    <property type="entry name" value="Integrase_cat-core"/>
</dbReference>
<dbReference type="PROSITE" id="PS50994">
    <property type="entry name" value="INTEGRASE"/>
    <property type="match status" value="1"/>
</dbReference>
<dbReference type="Proteomes" id="UP000299102">
    <property type="component" value="Unassembled WGS sequence"/>
</dbReference>
<evidence type="ECO:0000256" key="6">
    <source>
        <dbReference type="ARBA" id="ARBA00022801"/>
    </source>
</evidence>
<dbReference type="CDD" id="cd09274">
    <property type="entry name" value="RNase_HI_RT_Ty3"/>
    <property type="match status" value="1"/>
</dbReference>
<dbReference type="InterPro" id="IPR050951">
    <property type="entry name" value="Retrovirus_Pol_polyprotein"/>
</dbReference>
<dbReference type="SUPFAM" id="SSF53756">
    <property type="entry name" value="UDP-Glycosyltransferase/glycogen phosphorylase"/>
    <property type="match status" value="1"/>
</dbReference>
<keyword evidence="4" id="KW-0540">Nuclease</keyword>
<keyword evidence="6" id="KW-0378">Hydrolase</keyword>
<organism evidence="9 10">
    <name type="scientific">Eumeta variegata</name>
    <name type="common">Bagworm moth</name>
    <name type="synonym">Eumeta japonica</name>
    <dbReference type="NCBI Taxonomy" id="151549"/>
    <lineage>
        <taxon>Eukaryota</taxon>
        <taxon>Metazoa</taxon>
        <taxon>Ecdysozoa</taxon>
        <taxon>Arthropoda</taxon>
        <taxon>Hexapoda</taxon>
        <taxon>Insecta</taxon>
        <taxon>Pterygota</taxon>
        <taxon>Neoptera</taxon>
        <taxon>Endopterygota</taxon>
        <taxon>Lepidoptera</taxon>
        <taxon>Glossata</taxon>
        <taxon>Ditrysia</taxon>
        <taxon>Tineoidea</taxon>
        <taxon>Psychidae</taxon>
        <taxon>Oiketicinae</taxon>
        <taxon>Eumeta</taxon>
    </lineage>
</organism>
<dbReference type="OrthoDB" id="8022549at2759"/>
<keyword evidence="10" id="KW-1185">Reference proteome</keyword>
<dbReference type="SUPFAM" id="SSF56672">
    <property type="entry name" value="DNA/RNA polymerases"/>
    <property type="match status" value="1"/>
</dbReference>
<gene>
    <name evidence="9" type="primary">Tf2-11</name>
    <name evidence="9" type="ORF">EVAR_56767_1</name>
</gene>
<dbReference type="EC" id="2.7.7.49" evidence="1"/>
<evidence type="ECO:0000256" key="7">
    <source>
        <dbReference type="ARBA" id="ARBA00022918"/>
    </source>
</evidence>
<dbReference type="GO" id="GO:0016787">
    <property type="term" value="F:hydrolase activity"/>
    <property type="evidence" value="ECO:0007669"/>
    <property type="project" value="UniProtKB-KW"/>
</dbReference>